<reference evidence="2" key="1">
    <citation type="submission" date="2020-01" db="EMBL/GenBank/DDBJ databases">
        <title>Development of genomics and gene disruption for Polysphondylium violaceum indicates a role for the polyketide synthase stlB in stalk morphogenesis.</title>
        <authorList>
            <person name="Narita B."/>
            <person name="Kawabe Y."/>
            <person name="Kin K."/>
            <person name="Saito T."/>
            <person name="Gibbs R."/>
            <person name="Kuspa A."/>
            <person name="Muzny D."/>
            <person name="Queller D."/>
            <person name="Richards S."/>
            <person name="Strassman J."/>
            <person name="Sucgang R."/>
            <person name="Worley K."/>
            <person name="Schaap P."/>
        </authorList>
    </citation>
    <scope>NUCLEOTIDE SEQUENCE</scope>
    <source>
        <strain evidence="2">QSvi11</strain>
    </source>
</reference>
<accession>A0A8J4PVH4</accession>
<evidence type="ECO:0008006" key="4">
    <source>
        <dbReference type="Google" id="ProtNLM"/>
    </source>
</evidence>
<protein>
    <recommendedName>
        <fullName evidence="4">VWFA domain-containing protein</fullName>
    </recommendedName>
</protein>
<evidence type="ECO:0000313" key="2">
    <source>
        <dbReference type="EMBL" id="KAF2073504.1"/>
    </source>
</evidence>
<sequence length="1163" mass="132306">MNKIEVSSESPGGFDFEATIDLFDNSNSASSPDSSNSPNNNKSIYDGVLKTNLLVPMNQAEKKRKLLLIVLVDKSRSIQTAWFQIQSTLLNLFTIISNTDQEVIAEILFFNNICFRLAYTPDNYRDLILAEKPNGKTCFAAAFDSVSDVIRQYYGKIKVGECDTDTAIVLLTDGSHTTVRDHKNAFHNLRNLAEDTISKHKCQINAHTMGFTANSRFNDLDGIRKLIGTKRGIYQYCESSEGTLALKEKLTFILKHALSNSTSNAMDYFLDITMKTKDSLGEASINVLFNDKDSVGVNNKSQKLLPDANGYCESSVAITSNVYQKDLQVLLQVKLKCGEKELVKLIEVQPSLKTVGKETIYYSGLMRLTNQTNIMFDTIKKVSESKNPSDMLKEDLLKEILTIQRELSNYDNLQIMKFSPKVRSEVVELKKNCQELATQLLDIINSWNRSSWTSTTSARVADITYQYMFKNTGRQRRINLKVARNSNSINKDSANFKQLEVDIDKLEDDLTEEQTKSLESSKQLFSCVLSMCDWVEVLEDKDCMGFGLSVQRPEVVIDDPTQLRIVEVSSTFLAKSSIEDAIALAVEVHGQEKTTGGFEVGQNKTSVAVRGRGREPINSWLPLYLNKEHWKPIKYQLKNIIAYFVTLDPMAFSFDQINALFLVCGTLISKDDIGERQLQLIIQFIRTLREVALHFNFIPKMLQQLNAILNSSIYLVSEQPKNLYVLISYLLVLSNQELESLFKTEQDWFRFWQHVLESALRRGCYAFFANMEQNKIDSYLSQVIFGKVLTEQEYNIQYPDQDTLDQKVITNGDEQQEKQVLNDSQLFDLVLTYKSTLINAPLVDGTIDYGSLLNIKQMHKTPNDKTRENHTVLNKDHIDTINTISNLFESKGYPNSNTLLNCMKFVKAFRSLDKDQDVLTTFNVIDDKYGVPPIEFIDSIKQGLNVASNNSGLGVYLNTVNQLYCSSAPKGATELLNIIRAMIVQGASYRINKHASHAVNSGIFTDTAADPIQCINVILDNVNHRLEEYLTKVRVALMFSAQTSNALKSGSVYEFTHSIPHVGHLHFISFVKSMMSFEKIPFGEEKMVVFLSNVYITQDDQGQLSAIQIKNMQWKYSKRYRAMFVHRFLESTVKYLEQRVLNYQYIYENQQSQKLTLLDDDDN</sequence>
<keyword evidence="1" id="KW-0175">Coiled coil</keyword>
<dbReference type="EMBL" id="AJWJ01000200">
    <property type="protein sequence ID" value="KAF2073504.1"/>
    <property type="molecule type" value="Genomic_DNA"/>
</dbReference>
<keyword evidence="3" id="KW-1185">Reference proteome</keyword>
<dbReference type="InterPro" id="IPR036465">
    <property type="entry name" value="vWFA_dom_sf"/>
</dbReference>
<dbReference type="AlphaFoldDB" id="A0A8J4PVH4"/>
<feature type="coiled-coil region" evidence="1">
    <location>
        <begin position="489"/>
        <end position="516"/>
    </location>
</feature>
<organism evidence="2 3">
    <name type="scientific">Polysphondylium violaceum</name>
    <dbReference type="NCBI Taxonomy" id="133409"/>
    <lineage>
        <taxon>Eukaryota</taxon>
        <taxon>Amoebozoa</taxon>
        <taxon>Evosea</taxon>
        <taxon>Eumycetozoa</taxon>
        <taxon>Dictyostelia</taxon>
        <taxon>Dictyosteliales</taxon>
        <taxon>Dictyosteliaceae</taxon>
        <taxon>Polysphondylium</taxon>
    </lineage>
</organism>
<dbReference type="OrthoDB" id="10006997at2759"/>
<dbReference type="SUPFAM" id="SSF53300">
    <property type="entry name" value="vWA-like"/>
    <property type="match status" value="1"/>
</dbReference>
<comment type="caution">
    <text evidence="2">The sequence shown here is derived from an EMBL/GenBank/DDBJ whole genome shotgun (WGS) entry which is preliminary data.</text>
</comment>
<name>A0A8J4PVH4_9MYCE</name>
<dbReference type="Gene3D" id="3.40.50.410">
    <property type="entry name" value="von Willebrand factor, type A domain"/>
    <property type="match status" value="1"/>
</dbReference>
<proteinExistence type="predicted"/>
<dbReference type="Proteomes" id="UP000695562">
    <property type="component" value="Unassembled WGS sequence"/>
</dbReference>
<evidence type="ECO:0000313" key="3">
    <source>
        <dbReference type="Proteomes" id="UP000695562"/>
    </source>
</evidence>
<evidence type="ECO:0000256" key="1">
    <source>
        <dbReference type="SAM" id="Coils"/>
    </source>
</evidence>
<gene>
    <name evidence="2" type="ORF">CYY_005180</name>
</gene>